<dbReference type="InterPro" id="IPR013517">
    <property type="entry name" value="FG-GAP"/>
</dbReference>
<feature type="non-terminal residue" evidence="2">
    <location>
        <position position="429"/>
    </location>
</feature>
<dbReference type="PANTHER" id="PTHR16026">
    <property type="entry name" value="CARTILAGE ACIDIC PROTEIN 1"/>
    <property type="match status" value="1"/>
</dbReference>
<sequence>MAAADFSEVKFQDLSEEQSFEHQYTGGWEHFVGGGVAVFDCNNDGYADAYVAGGENPAKLLMNKAAQQIYFTPIDSPVTDLLGVTGAYPVDIDSDGITDLAVLRAGHNVLLKGLGECRFRLANAEWGFETSDRWTTAFSVTWEHDARGPTMVFGNYVDRKKEDGPFGACDNHEFYRWQNGEFVTPQLLSPGYCTLSILFSDWLHQGRADLRVSNDRHYYLHDGHEQLWKLQKKPMLYTESEGWQSFKIWGMGIAARDITGDGLPDYLLTSMSDQKFQVLKPNTTKPDYTDEAFKRGMIAHRPYFGDEGRPSTAWHAQFGDVNNDGLDDLFIAKGNVDQMPDSALKDPNNLLLQDAEGHFHEVGLSSGVADVSRSRGAALEDFNNDGLLDLMVVNRRAKLRIYQNISKVISNTKANISTDKQINLKSSVG</sequence>
<evidence type="ECO:0000313" key="2">
    <source>
        <dbReference type="EMBL" id="PWQ97438.1"/>
    </source>
</evidence>
<reference evidence="2 3" key="1">
    <citation type="submission" date="2018-05" db="EMBL/GenBank/DDBJ databases">
        <title>Leucothrix arctica sp. nov., isolated from Arctic seawater.</title>
        <authorList>
            <person name="Choi A."/>
            <person name="Baek K."/>
        </authorList>
    </citation>
    <scope>NUCLEOTIDE SEQUENCE [LARGE SCALE GENOMIC DNA]</scope>
    <source>
        <strain evidence="2 3">JCM 18388</strain>
    </source>
</reference>
<evidence type="ECO:0000256" key="1">
    <source>
        <dbReference type="ARBA" id="ARBA00022729"/>
    </source>
</evidence>
<dbReference type="InterPro" id="IPR028994">
    <property type="entry name" value="Integrin_alpha_N"/>
</dbReference>
<proteinExistence type="predicted"/>
<gene>
    <name evidence="2" type="ORF">DKW60_10315</name>
</gene>
<dbReference type="AlphaFoldDB" id="A0A317CFS0"/>
<dbReference type="EMBL" id="QGKM01000024">
    <property type="protein sequence ID" value="PWQ97438.1"/>
    <property type="molecule type" value="Genomic_DNA"/>
</dbReference>
<comment type="caution">
    <text evidence="2">The sequence shown here is derived from an EMBL/GenBank/DDBJ whole genome shotgun (WGS) entry which is preliminary data.</text>
</comment>
<accession>A0A317CFS0</accession>
<dbReference type="SUPFAM" id="SSF69318">
    <property type="entry name" value="Integrin alpha N-terminal domain"/>
    <property type="match status" value="1"/>
</dbReference>
<dbReference type="PANTHER" id="PTHR16026:SF0">
    <property type="entry name" value="CARTILAGE ACIDIC PROTEIN 1"/>
    <property type="match status" value="1"/>
</dbReference>
<keyword evidence="1" id="KW-0732">Signal</keyword>
<dbReference type="Gene3D" id="2.130.10.130">
    <property type="entry name" value="Integrin alpha, N-terminal"/>
    <property type="match status" value="1"/>
</dbReference>
<evidence type="ECO:0000313" key="3">
    <source>
        <dbReference type="Proteomes" id="UP000245539"/>
    </source>
</evidence>
<evidence type="ECO:0008006" key="4">
    <source>
        <dbReference type="Google" id="ProtNLM"/>
    </source>
</evidence>
<keyword evidence="3" id="KW-1185">Reference proteome</keyword>
<dbReference type="Pfam" id="PF13517">
    <property type="entry name" value="FG-GAP_3"/>
    <property type="match status" value="2"/>
</dbReference>
<name>A0A317CFS0_9GAMM</name>
<dbReference type="Proteomes" id="UP000245539">
    <property type="component" value="Unassembled WGS sequence"/>
</dbReference>
<dbReference type="InterPro" id="IPR027039">
    <property type="entry name" value="Crtac1"/>
</dbReference>
<protein>
    <recommendedName>
        <fullName evidence="4">VCBS repeat-containing protein</fullName>
    </recommendedName>
</protein>
<organism evidence="2 3">
    <name type="scientific">Leucothrix pacifica</name>
    <dbReference type="NCBI Taxonomy" id="1247513"/>
    <lineage>
        <taxon>Bacteria</taxon>
        <taxon>Pseudomonadati</taxon>
        <taxon>Pseudomonadota</taxon>
        <taxon>Gammaproteobacteria</taxon>
        <taxon>Thiotrichales</taxon>
        <taxon>Thiotrichaceae</taxon>
        <taxon>Leucothrix</taxon>
    </lineage>
</organism>